<gene>
    <name evidence="7" type="ORF">SR858_13500</name>
</gene>
<name>A0ABZ0Y5J3_9BURK</name>
<evidence type="ECO:0000256" key="6">
    <source>
        <dbReference type="SAM" id="SignalP"/>
    </source>
</evidence>
<dbReference type="InterPro" id="IPR010583">
    <property type="entry name" value="MipA"/>
</dbReference>
<evidence type="ECO:0000256" key="5">
    <source>
        <dbReference type="ARBA" id="ARBA00023237"/>
    </source>
</evidence>
<keyword evidence="3 6" id="KW-0732">Signal</keyword>
<dbReference type="GeneID" id="43166731"/>
<evidence type="ECO:0000256" key="2">
    <source>
        <dbReference type="ARBA" id="ARBA00005722"/>
    </source>
</evidence>
<dbReference type="EMBL" id="CP140152">
    <property type="protein sequence ID" value="WQH07305.1"/>
    <property type="molecule type" value="Genomic_DNA"/>
</dbReference>
<dbReference type="Pfam" id="PF06629">
    <property type="entry name" value="MipA"/>
    <property type="match status" value="1"/>
</dbReference>
<comment type="subcellular location">
    <subcellularLocation>
        <location evidence="1">Cell outer membrane</location>
    </subcellularLocation>
</comment>
<keyword evidence="4" id="KW-0472">Membrane</keyword>
<dbReference type="PANTHER" id="PTHR38776">
    <property type="entry name" value="MLTA-INTERACTING PROTEIN-RELATED"/>
    <property type="match status" value="1"/>
</dbReference>
<dbReference type="Proteomes" id="UP001326110">
    <property type="component" value="Chromosome"/>
</dbReference>
<dbReference type="PANTHER" id="PTHR38776:SF1">
    <property type="entry name" value="MLTA-INTERACTING PROTEIN-RELATED"/>
    <property type="match status" value="1"/>
</dbReference>
<evidence type="ECO:0000256" key="4">
    <source>
        <dbReference type="ARBA" id="ARBA00023136"/>
    </source>
</evidence>
<reference evidence="7 8" key="1">
    <citation type="submission" date="2023-11" db="EMBL/GenBank/DDBJ databases">
        <title>MicrobeMod: A computational toolkit for identifying prokaryotic methylation and restriction-modification with nanopore sequencing.</title>
        <authorList>
            <person name="Crits-Christoph A."/>
            <person name="Kang S.C."/>
            <person name="Lee H."/>
            <person name="Ostrov N."/>
        </authorList>
    </citation>
    <scope>NUCLEOTIDE SEQUENCE [LARGE SCALE GENOMIC DNA]</scope>
    <source>
        <strain evidence="7 8">ATCC 25935</strain>
    </source>
</reference>
<evidence type="ECO:0000256" key="1">
    <source>
        <dbReference type="ARBA" id="ARBA00004442"/>
    </source>
</evidence>
<proteinExistence type="inferred from homology"/>
<comment type="similarity">
    <text evidence="2">Belongs to the MipA/OmpV family.</text>
</comment>
<feature type="signal peptide" evidence="6">
    <location>
        <begin position="1"/>
        <end position="20"/>
    </location>
</feature>
<organism evidence="7 8">
    <name type="scientific">Duganella zoogloeoides</name>
    <dbReference type="NCBI Taxonomy" id="75659"/>
    <lineage>
        <taxon>Bacteria</taxon>
        <taxon>Pseudomonadati</taxon>
        <taxon>Pseudomonadota</taxon>
        <taxon>Betaproteobacteria</taxon>
        <taxon>Burkholderiales</taxon>
        <taxon>Oxalobacteraceae</taxon>
        <taxon>Telluria group</taxon>
        <taxon>Duganella</taxon>
    </lineage>
</organism>
<sequence length="282" mass="30849">MKVRLWTVVVVAALAAPAVAQRVEPVPVPAPAPDLPLWEVGLFGGAASTPAYPGADDRSQRALVLPMVIYRGKVLRADRSGIGARLLNTDRVELDVGFALSLPAKSDDVGARAGMPDLNSLLEFGPRLKVRLAETGMSRLRLELPLRVPLELGNGFKRQGLVFEPRLVAETGDRSGLWQADANLGMVFGNARLNQYFYDVAPQYATAERPAYQADAGLMMTRLGVSLSRRVSPDWRLFGFTRYDNLSHAANRDSPLLRKNSGWSAGIGFTWTIHRSAARAWE</sequence>
<evidence type="ECO:0000256" key="3">
    <source>
        <dbReference type="ARBA" id="ARBA00022729"/>
    </source>
</evidence>
<dbReference type="RefSeq" id="WP_019924355.1">
    <property type="nucleotide sequence ID" value="NZ_CP140152.1"/>
</dbReference>
<accession>A0ABZ0Y5J3</accession>
<evidence type="ECO:0000313" key="7">
    <source>
        <dbReference type="EMBL" id="WQH07305.1"/>
    </source>
</evidence>
<evidence type="ECO:0000313" key="8">
    <source>
        <dbReference type="Proteomes" id="UP001326110"/>
    </source>
</evidence>
<keyword evidence="8" id="KW-1185">Reference proteome</keyword>
<keyword evidence="5" id="KW-0998">Cell outer membrane</keyword>
<protein>
    <submittedName>
        <fullName evidence="7">MipA/OmpV family protein</fullName>
    </submittedName>
</protein>
<feature type="chain" id="PRO_5046920892" evidence="6">
    <location>
        <begin position="21"/>
        <end position="282"/>
    </location>
</feature>